<accession>A0ABQ3T6S9</accession>
<name>A0ABQ3T6S9_9ACTN</name>
<dbReference type="Proteomes" id="UP000608522">
    <property type="component" value="Unassembled WGS sequence"/>
</dbReference>
<gene>
    <name evidence="1" type="ORF">Sspor_16210</name>
</gene>
<dbReference type="EMBL" id="BNED01000005">
    <property type="protein sequence ID" value="GHI76060.1"/>
    <property type="molecule type" value="Genomic_DNA"/>
</dbReference>
<evidence type="ECO:0000313" key="1">
    <source>
        <dbReference type="EMBL" id="GHI76060.1"/>
    </source>
</evidence>
<protein>
    <submittedName>
        <fullName evidence="1">Uncharacterized protein</fullName>
    </submittedName>
</protein>
<evidence type="ECO:0000313" key="2">
    <source>
        <dbReference type="Proteomes" id="UP000608522"/>
    </source>
</evidence>
<reference evidence="2" key="1">
    <citation type="submission" date="2023-07" db="EMBL/GenBank/DDBJ databases">
        <title>Whole genome shotgun sequence of Streptomyces spororaveus NBRC 15456.</title>
        <authorList>
            <person name="Komaki H."/>
            <person name="Tamura T."/>
        </authorList>
    </citation>
    <scope>NUCLEOTIDE SEQUENCE [LARGE SCALE GENOMIC DNA]</scope>
    <source>
        <strain evidence="2">NBRC 15456</strain>
    </source>
</reference>
<organism evidence="1 2">
    <name type="scientific">Streptomyces spororaveus</name>
    <dbReference type="NCBI Taxonomy" id="284039"/>
    <lineage>
        <taxon>Bacteria</taxon>
        <taxon>Bacillati</taxon>
        <taxon>Actinomycetota</taxon>
        <taxon>Actinomycetes</taxon>
        <taxon>Kitasatosporales</taxon>
        <taxon>Streptomycetaceae</taxon>
        <taxon>Streptomyces</taxon>
    </lineage>
</organism>
<proteinExistence type="predicted"/>
<keyword evidence="2" id="KW-1185">Reference proteome</keyword>
<sequence>MRHATDCLHGGIVITAVPMYRPLPSSYGVDGVVDVIDRLTYEQDDMPLVTPDTATRRSPSA</sequence>
<comment type="caution">
    <text evidence="1">The sequence shown here is derived from an EMBL/GenBank/DDBJ whole genome shotgun (WGS) entry which is preliminary data.</text>
</comment>